<protein>
    <recommendedName>
        <fullName evidence="1">RES domain-containing protein</fullName>
    </recommendedName>
</protein>
<dbReference type="Proteomes" id="UP000192434">
    <property type="component" value="Unassembled WGS sequence"/>
</dbReference>
<gene>
    <name evidence="2" type="ORF">BST43_04880</name>
</gene>
<dbReference type="InterPro" id="IPR014914">
    <property type="entry name" value="RES_dom"/>
</dbReference>
<accession>A0A1S4VUK6</accession>
<comment type="caution">
    <text evidence="2">The sequence shown here is derived from an EMBL/GenBank/DDBJ whole genome shotgun (WGS) entry which is preliminary data.</text>
</comment>
<dbReference type="Pfam" id="PF08808">
    <property type="entry name" value="RES"/>
    <property type="match status" value="1"/>
</dbReference>
<evidence type="ECO:0000313" key="2">
    <source>
        <dbReference type="EMBL" id="ORB60020.1"/>
    </source>
</evidence>
<sequence>MLAYRIFPYLADAKTGQPGHPLYQHRPQRGGRIDHPDYYVWYLGTRPEVACGEVFGDLQVWDDSMLEFPLLGARRALGVFSLPDELRVCDLDDAKQLVRLGLRPTQVVARNLAVTQSWGHQIWSETMADGADQRWQAVRWWSYHRPSWPVLASWVRPKLERVELLDLHHPAIVDAAAALNRPISH</sequence>
<dbReference type="KEGG" id="msao:MYCSP_09025"/>
<reference evidence="2 3" key="1">
    <citation type="submission" date="2016-12" db="EMBL/GenBank/DDBJ databases">
        <title>The new phylogeny of genus Mycobacterium.</title>
        <authorList>
            <person name="Tortoli E."/>
            <person name="Trovato A."/>
            <person name="Cirillo D.M."/>
        </authorList>
    </citation>
    <scope>NUCLEOTIDE SEQUENCE [LARGE SCALE GENOMIC DNA]</scope>
    <source>
        <strain evidence="2 3">CCUG 66554</strain>
    </source>
</reference>
<feature type="domain" description="RES" evidence="1">
    <location>
        <begin position="24"/>
        <end position="151"/>
    </location>
</feature>
<organism evidence="2 3">
    <name type="scientific">Mycobacteroides saopaulense</name>
    <dbReference type="NCBI Taxonomy" id="1578165"/>
    <lineage>
        <taxon>Bacteria</taxon>
        <taxon>Bacillati</taxon>
        <taxon>Actinomycetota</taxon>
        <taxon>Actinomycetes</taxon>
        <taxon>Mycobacteriales</taxon>
        <taxon>Mycobacteriaceae</taxon>
        <taxon>Mycobacteroides</taxon>
    </lineage>
</organism>
<dbReference type="EMBL" id="MVII01000004">
    <property type="protein sequence ID" value="ORB60020.1"/>
    <property type="molecule type" value="Genomic_DNA"/>
</dbReference>
<evidence type="ECO:0000259" key="1">
    <source>
        <dbReference type="Pfam" id="PF08808"/>
    </source>
</evidence>
<evidence type="ECO:0000313" key="3">
    <source>
        <dbReference type="Proteomes" id="UP000192434"/>
    </source>
</evidence>
<dbReference type="STRING" id="1578165.BKG68_10155"/>
<dbReference type="AlphaFoldDB" id="A0A1S4VUK6"/>
<dbReference type="OrthoDB" id="4750250at2"/>
<dbReference type="RefSeq" id="WP_083013733.1">
    <property type="nucleotide sequence ID" value="NZ_CP010271.1"/>
</dbReference>
<name>A0A1S4VUK6_9MYCO</name>
<proteinExistence type="predicted"/>